<feature type="domain" description="DUF3991" evidence="2">
    <location>
        <begin position="123"/>
        <end position="173"/>
    </location>
</feature>
<dbReference type="EMBL" id="FOGF01000004">
    <property type="protein sequence ID" value="SEQ68231.1"/>
    <property type="molecule type" value="Genomic_DNA"/>
</dbReference>
<reference evidence="3 4" key="1">
    <citation type="submission" date="2016-10" db="EMBL/GenBank/DDBJ databases">
        <authorList>
            <person name="de Groot N.N."/>
        </authorList>
    </citation>
    <scope>NUCLEOTIDE SEQUENCE [LARGE SCALE GENOMIC DNA]</scope>
    <source>
        <strain evidence="3 4">DSM 15827</strain>
    </source>
</reference>
<sequence>MAFYTREEIKEATLLPIEEYIELTGIGNFTRKKGNFWNVEINGSDSIVIDLRKNIYYHNSQAENGNIINFIQKFENATFPEAVKKALTLKREEKIVDFTADEETKEPFEYYYNDSPNFYRARNYLINERKLSPYLIDKLHEANLIREDEFGNAIFVWTENGKPNGKVVGATQQRIKDNFDKDGNKLPKKFIAKNSEFLGFNISLGTPDKFYVFEAPIDLLSYYTLHPELKNCRLIAMDGVKTRSISNFYINNKKQFDVYPTKGVYIGTDLDRAGVSFYLKGKQALETQAIDLHSIIPNFYTIQKDFVDIYDKYSKKYNVDKALIMAIHKVENGGTLSKKAFHKEGPHYFTDYTSPNVSYTMEEFEKRLSNLIEDAPVTLDGLPKQSSSEEMLIKISKSDFTIEKQLKDYYLYYKNNDYDIKNFTEKDWNDILVNKKNNSQVQEKIIETPETKELENSESEIETEAPVEQTPPKVIDTHPKFDKEEFIKNYGVTNLISNSIMNLLTEHDMLDVTDNKKIVFNFMRNKRIVGGVIQDGNQFERTDGASKFDTFSISLGKPKNMLVFNNPKQLLEYWTLNEKNINDMHLVSLAGLTKQQKLAVMKERISIFKNVDSVVLVSERSDEGRKILRDLKELRIDYPDKTMATIQPFYASTWKEELEITKKQIINKNKFNRNQKTRNSRSRKNTQSLANKNDMELSL</sequence>
<dbReference type="GO" id="GO:0008270">
    <property type="term" value="F:zinc ion binding"/>
    <property type="evidence" value="ECO:0007669"/>
    <property type="project" value="InterPro"/>
</dbReference>
<keyword evidence="4" id="KW-1185">Reference proteome</keyword>
<gene>
    <name evidence="3" type="ORF">SAMN05421767_10420</name>
</gene>
<name>A0A1H9I0V4_9LACT</name>
<dbReference type="AlphaFoldDB" id="A0A1H9I0V4"/>
<evidence type="ECO:0000313" key="3">
    <source>
        <dbReference type="EMBL" id="SEQ68231.1"/>
    </source>
</evidence>
<feature type="region of interest" description="Disordered" evidence="1">
    <location>
        <begin position="451"/>
        <end position="475"/>
    </location>
</feature>
<organism evidence="3 4">
    <name type="scientific">Granulicatella balaenopterae</name>
    <dbReference type="NCBI Taxonomy" id="137733"/>
    <lineage>
        <taxon>Bacteria</taxon>
        <taxon>Bacillati</taxon>
        <taxon>Bacillota</taxon>
        <taxon>Bacilli</taxon>
        <taxon>Lactobacillales</taxon>
        <taxon>Carnobacteriaceae</taxon>
        <taxon>Granulicatella</taxon>
    </lineage>
</organism>
<protein>
    <submittedName>
        <fullName evidence="3">Toprim-like</fullName>
    </submittedName>
</protein>
<dbReference type="Pfam" id="PF13154">
    <property type="entry name" value="DUF3991"/>
    <property type="match status" value="1"/>
</dbReference>
<feature type="region of interest" description="Disordered" evidence="1">
    <location>
        <begin position="669"/>
        <end position="699"/>
    </location>
</feature>
<evidence type="ECO:0000259" key="2">
    <source>
        <dbReference type="Pfam" id="PF13154"/>
    </source>
</evidence>
<evidence type="ECO:0000256" key="1">
    <source>
        <dbReference type="SAM" id="MobiDB-lite"/>
    </source>
</evidence>
<dbReference type="Pfam" id="PF13155">
    <property type="entry name" value="Toprim_2"/>
    <property type="match status" value="1"/>
</dbReference>
<dbReference type="Proteomes" id="UP000198556">
    <property type="component" value="Unassembled WGS sequence"/>
</dbReference>
<feature type="compositionally biased region" description="Basic residues" evidence="1">
    <location>
        <begin position="670"/>
        <end position="684"/>
    </location>
</feature>
<evidence type="ECO:0000313" key="4">
    <source>
        <dbReference type="Proteomes" id="UP000198556"/>
    </source>
</evidence>
<accession>A0A1H9I0V4</accession>
<dbReference type="OrthoDB" id="9803716at2"/>
<proteinExistence type="predicted"/>
<dbReference type="STRING" id="137733.SAMN05421767_10420"/>
<dbReference type="InterPro" id="IPR036977">
    <property type="entry name" value="DNA_primase_Znf_CHC2"/>
</dbReference>
<dbReference type="RefSeq" id="WP_089745942.1">
    <property type="nucleotide sequence ID" value="NZ_FOGF01000004.1"/>
</dbReference>
<dbReference type="GO" id="GO:0003677">
    <property type="term" value="F:DNA binding"/>
    <property type="evidence" value="ECO:0007669"/>
    <property type="project" value="InterPro"/>
</dbReference>
<dbReference type="InterPro" id="IPR025054">
    <property type="entry name" value="DUF3991"/>
</dbReference>
<feature type="compositionally biased region" description="Acidic residues" evidence="1">
    <location>
        <begin position="456"/>
        <end position="465"/>
    </location>
</feature>
<dbReference type="SUPFAM" id="SSF57783">
    <property type="entry name" value="Zinc beta-ribbon"/>
    <property type="match status" value="1"/>
</dbReference>
<dbReference type="Gene3D" id="3.90.580.10">
    <property type="entry name" value="Zinc finger, CHC2-type domain"/>
    <property type="match status" value="1"/>
</dbReference>
<dbReference type="GO" id="GO:0006260">
    <property type="term" value="P:DNA replication"/>
    <property type="evidence" value="ECO:0007669"/>
    <property type="project" value="InterPro"/>
</dbReference>